<feature type="transmembrane region" description="Helical" evidence="2">
    <location>
        <begin position="50"/>
        <end position="69"/>
    </location>
</feature>
<protein>
    <recommendedName>
        <fullName evidence="5">Glycerophosphoryl diester phosphodiesterase membrane domain-containing protein</fullName>
    </recommendedName>
</protein>
<dbReference type="EMBL" id="CP036272">
    <property type="protein sequence ID" value="QDT59097.1"/>
    <property type="molecule type" value="Genomic_DNA"/>
</dbReference>
<gene>
    <name evidence="3" type="ORF">SV7mr_16030</name>
</gene>
<feature type="region of interest" description="Disordered" evidence="1">
    <location>
        <begin position="350"/>
        <end position="380"/>
    </location>
</feature>
<evidence type="ECO:0000313" key="4">
    <source>
        <dbReference type="Proteomes" id="UP000315003"/>
    </source>
</evidence>
<organism evidence="3 4">
    <name type="scientific">Stieleria bergensis</name>
    <dbReference type="NCBI Taxonomy" id="2528025"/>
    <lineage>
        <taxon>Bacteria</taxon>
        <taxon>Pseudomonadati</taxon>
        <taxon>Planctomycetota</taxon>
        <taxon>Planctomycetia</taxon>
        <taxon>Pirellulales</taxon>
        <taxon>Pirellulaceae</taxon>
        <taxon>Stieleria</taxon>
    </lineage>
</organism>
<keyword evidence="2" id="KW-1133">Transmembrane helix</keyword>
<dbReference type="OrthoDB" id="253333at2"/>
<feature type="transmembrane region" description="Helical" evidence="2">
    <location>
        <begin position="176"/>
        <end position="206"/>
    </location>
</feature>
<evidence type="ECO:0000256" key="2">
    <source>
        <dbReference type="SAM" id="Phobius"/>
    </source>
</evidence>
<feature type="transmembrane region" description="Helical" evidence="2">
    <location>
        <begin position="122"/>
        <end position="143"/>
    </location>
</feature>
<dbReference type="AlphaFoldDB" id="A0A517SSI5"/>
<keyword evidence="2" id="KW-0472">Membrane</keyword>
<name>A0A517SSI5_9BACT</name>
<feature type="transmembrane region" description="Helical" evidence="2">
    <location>
        <begin position="265"/>
        <end position="295"/>
    </location>
</feature>
<dbReference type="Proteomes" id="UP000315003">
    <property type="component" value="Chromosome"/>
</dbReference>
<sequence length="380" mass="40721">MVLTEEHLDEEQVYKGPNYEAGMLQRARCWSDLAPWLKLFSVLRLAASPVYVATAMVGLIGSLLIFSFAGDFSHPPMTQAPPSPTAITHPLATAAASWPQPMATLLGSQPFLPRIGMQNATFSRWLVVILCLLIVWVPQLLILMRAGAVQTASGQLPEPSRCVAIMKHRLLGAYTVFVVPLLILIPLAAAGWLLATIGGWCGVAWISTLTGWAAGALAMILGVIGFGALVAIPISLAAMVCEANIDAFDGCSRGFEYVFRRPIHLILYSALCAAILYLIGFLLGGIQLVASHWVIWSIGSTGSDGKLLAAAMDVIKLVMAAWYVTLAAGLTGGVYLLLRRDTSEQHLEEIWDGPERTNTSDDAGAASDPALPELPPEAYE</sequence>
<evidence type="ECO:0008006" key="5">
    <source>
        <dbReference type="Google" id="ProtNLM"/>
    </source>
</evidence>
<evidence type="ECO:0000313" key="3">
    <source>
        <dbReference type="EMBL" id="QDT59097.1"/>
    </source>
</evidence>
<keyword evidence="2" id="KW-0812">Transmembrane</keyword>
<dbReference type="RefSeq" id="WP_145270740.1">
    <property type="nucleotide sequence ID" value="NZ_CP036272.1"/>
</dbReference>
<evidence type="ECO:0000256" key="1">
    <source>
        <dbReference type="SAM" id="MobiDB-lite"/>
    </source>
</evidence>
<proteinExistence type="predicted"/>
<feature type="transmembrane region" description="Helical" evidence="2">
    <location>
        <begin position="212"/>
        <end position="245"/>
    </location>
</feature>
<feature type="compositionally biased region" description="Basic and acidic residues" evidence="1">
    <location>
        <begin position="350"/>
        <end position="359"/>
    </location>
</feature>
<feature type="transmembrane region" description="Helical" evidence="2">
    <location>
        <begin position="315"/>
        <end position="338"/>
    </location>
</feature>
<reference evidence="3 4" key="1">
    <citation type="submission" date="2019-02" db="EMBL/GenBank/DDBJ databases">
        <title>Deep-cultivation of Planctomycetes and their phenomic and genomic characterization uncovers novel biology.</title>
        <authorList>
            <person name="Wiegand S."/>
            <person name="Jogler M."/>
            <person name="Boedeker C."/>
            <person name="Pinto D."/>
            <person name="Vollmers J."/>
            <person name="Rivas-Marin E."/>
            <person name="Kohn T."/>
            <person name="Peeters S.H."/>
            <person name="Heuer A."/>
            <person name="Rast P."/>
            <person name="Oberbeckmann S."/>
            <person name="Bunk B."/>
            <person name="Jeske O."/>
            <person name="Meyerdierks A."/>
            <person name="Storesund J.E."/>
            <person name="Kallscheuer N."/>
            <person name="Luecker S."/>
            <person name="Lage O.M."/>
            <person name="Pohl T."/>
            <person name="Merkel B.J."/>
            <person name="Hornburger P."/>
            <person name="Mueller R.-W."/>
            <person name="Bruemmer F."/>
            <person name="Labrenz M."/>
            <person name="Spormann A.M."/>
            <person name="Op den Camp H."/>
            <person name="Overmann J."/>
            <person name="Amann R."/>
            <person name="Jetten M.S.M."/>
            <person name="Mascher T."/>
            <person name="Medema M.H."/>
            <person name="Devos D.P."/>
            <person name="Kaster A.-K."/>
            <person name="Ovreas L."/>
            <person name="Rohde M."/>
            <person name="Galperin M.Y."/>
            <person name="Jogler C."/>
        </authorList>
    </citation>
    <scope>NUCLEOTIDE SEQUENCE [LARGE SCALE GENOMIC DNA]</scope>
    <source>
        <strain evidence="3 4">SV_7m_r</strain>
    </source>
</reference>
<keyword evidence="4" id="KW-1185">Reference proteome</keyword>
<accession>A0A517SSI5</accession>